<keyword evidence="4 7" id="KW-0067">ATP-binding</keyword>
<accession>A0A0G0ZFZ6</accession>
<dbReference type="EMBL" id="LCDG01000006">
    <property type="protein sequence ID" value="KKS47627.1"/>
    <property type="molecule type" value="Genomic_DNA"/>
</dbReference>
<evidence type="ECO:0000256" key="6">
    <source>
        <dbReference type="ARBA" id="ARBA00048573"/>
    </source>
</evidence>
<dbReference type="InterPro" id="IPR018149">
    <property type="entry name" value="Lys-tRNA-synth_II_C"/>
</dbReference>
<dbReference type="GO" id="GO:0006430">
    <property type="term" value="P:lysyl-tRNA aminoacylation"/>
    <property type="evidence" value="ECO:0007669"/>
    <property type="project" value="UniProtKB-UniRule"/>
</dbReference>
<dbReference type="GO" id="GO:0005829">
    <property type="term" value="C:cytosol"/>
    <property type="evidence" value="ECO:0007669"/>
    <property type="project" value="TreeGrafter"/>
</dbReference>
<comment type="catalytic activity">
    <reaction evidence="6 7 8">
        <text>tRNA(Lys) + L-lysine + ATP = L-lysyl-tRNA(Lys) + AMP + diphosphate</text>
        <dbReference type="Rhea" id="RHEA:20792"/>
        <dbReference type="Rhea" id="RHEA-COMP:9696"/>
        <dbReference type="Rhea" id="RHEA-COMP:9697"/>
        <dbReference type="ChEBI" id="CHEBI:30616"/>
        <dbReference type="ChEBI" id="CHEBI:32551"/>
        <dbReference type="ChEBI" id="CHEBI:33019"/>
        <dbReference type="ChEBI" id="CHEBI:78442"/>
        <dbReference type="ChEBI" id="CHEBI:78529"/>
        <dbReference type="ChEBI" id="CHEBI:456215"/>
        <dbReference type="EC" id="6.1.1.6"/>
    </reaction>
</comment>
<dbReference type="InterPro" id="IPR044136">
    <property type="entry name" value="Lys-tRNA-ligase_II_N"/>
</dbReference>
<evidence type="ECO:0000313" key="10">
    <source>
        <dbReference type="EMBL" id="KKS47627.1"/>
    </source>
</evidence>
<evidence type="ECO:0000256" key="3">
    <source>
        <dbReference type="ARBA" id="ARBA00022741"/>
    </source>
</evidence>
<comment type="cofactor">
    <cofactor evidence="7 8">
        <name>Mg(2+)</name>
        <dbReference type="ChEBI" id="CHEBI:18420"/>
    </cofactor>
    <text evidence="7 8">Binds 3 Mg(2+) ions per subunit.</text>
</comment>
<dbReference type="GO" id="GO:0005524">
    <property type="term" value="F:ATP binding"/>
    <property type="evidence" value="ECO:0007669"/>
    <property type="project" value="UniProtKB-UniRule"/>
</dbReference>
<dbReference type="InterPro" id="IPR006195">
    <property type="entry name" value="aa-tRNA-synth_II"/>
</dbReference>
<comment type="subunit">
    <text evidence="7">Homodimer.</text>
</comment>
<evidence type="ECO:0000256" key="2">
    <source>
        <dbReference type="ARBA" id="ARBA00022723"/>
    </source>
</evidence>
<reference evidence="10 11" key="1">
    <citation type="journal article" date="2015" name="Nature">
        <title>rRNA introns, odd ribosomes, and small enigmatic genomes across a large radiation of phyla.</title>
        <authorList>
            <person name="Brown C.T."/>
            <person name="Hug L.A."/>
            <person name="Thomas B.C."/>
            <person name="Sharon I."/>
            <person name="Castelle C.J."/>
            <person name="Singh A."/>
            <person name="Wilkins M.J."/>
            <person name="Williams K.H."/>
            <person name="Banfield J.F."/>
        </authorList>
    </citation>
    <scope>NUCLEOTIDE SEQUENCE [LARGE SCALE GENOMIC DNA]</scope>
</reference>
<dbReference type="PANTHER" id="PTHR42918:SF15">
    <property type="entry name" value="LYSINE--TRNA LIGASE, CHLOROPLASTIC_MITOCHONDRIAL"/>
    <property type="match status" value="1"/>
</dbReference>
<dbReference type="PATRIC" id="fig|1618756.3.peg.473"/>
<keyword evidence="1 7" id="KW-0436">Ligase</keyword>
<dbReference type="InterPro" id="IPR004364">
    <property type="entry name" value="Aa-tRNA-synt_II"/>
</dbReference>
<dbReference type="PROSITE" id="PS50862">
    <property type="entry name" value="AA_TRNA_LIGASE_II"/>
    <property type="match status" value="1"/>
</dbReference>
<dbReference type="GO" id="GO:0000287">
    <property type="term" value="F:magnesium ion binding"/>
    <property type="evidence" value="ECO:0007669"/>
    <property type="project" value="UniProtKB-UniRule"/>
</dbReference>
<keyword evidence="5 7" id="KW-0030">Aminoacyl-tRNA synthetase</keyword>
<comment type="caution">
    <text evidence="10">The sequence shown here is derived from an EMBL/GenBank/DDBJ whole genome shotgun (WGS) entry which is preliminary data.</text>
</comment>
<dbReference type="InterPro" id="IPR012340">
    <property type="entry name" value="NA-bd_OB-fold"/>
</dbReference>
<dbReference type="InterPro" id="IPR004365">
    <property type="entry name" value="NA-bd_OB_tRNA"/>
</dbReference>
<evidence type="ECO:0000256" key="8">
    <source>
        <dbReference type="RuleBase" id="RU000336"/>
    </source>
</evidence>
<keyword evidence="7 8" id="KW-0460">Magnesium</keyword>
<dbReference type="PRINTS" id="PR00982">
    <property type="entry name" value="TRNASYNTHLYS"/>
</dbReference>
<sequence length="490" mass="55996">MASLEEIRAERLRKIELLKEKGINPYPIATKRSISVADALSSFTKLSRENKKITLAGRVMAIRGQGALVFFNLRDSESVIQGFLKRDDMDEDLFSLFQDTIDIGDFIECTGTLFMTKRKERTLLVKSWKILSKSLRPLPDKWHGLQDVEERFRKRYLDMLMSDEVRARFVLRSKIITETRSFLNDAGYLEVETPLLQSLAGGALAEPFKTHHNALDIDLNLRIAPELYLKKLLVGGFPRVYELGRNFRNEGIDMTHNPEFTMLEFYAAYETAASQMAFVEKMIKTLVKNVLRGTKIKSGEDVIDVSKKFTVTSFLDLFKRYASIENPETMSHEDWKLSAERFGVHVEPHDAVEKIMDNVYKKACRPRIIQPTFIVDYPAGFSPFAKKQESNTAFIDRFQLVIAGVEMVNAFSELNDPLEQKIRYEEQDKKKKGGEGDVSPSDEDYLEAIEYGLPPAGGVGIGIDRLAMIFSDTRNIREVVLFPTMRPQLD</sequence>
<feature type="domain" description="Aminoacyl-transfer RNA synthetases class-II family profile" evidence="9">
    <location>
        <begin position="169"/>
        <end position="487"/>
    </location>
</feature>
<dbReference type="NCBIfam" id="TIGR00499">
    <property type="entry name" value="lysS_bact"/>
    <property type="match status" value="1"/>
</dbReference>
<evidence type="ECO:0000259" key="9">
    <source>
        <dbReference type="PROSITE" id="PS50862"/>
    </source>
</evidence>
<comment type="subcellular location">
    <subcellularLocation>
        <location evidence="7">Cytoplasm</location>
    </subcellularLocation>
</comment>
<dbReference type="AlphaFoldDB" id="A0A0G0ZFZ6"/>
<evidence type="ECO:0000313" key="11">
    <source>
        <dbReference type="Proteomes" id="UP000034704"/>
    </source>
</evidence>
<proteinExistence type="inferred from homology"/>
<dbReference type="NCBIfam" id="NF001756">
    <property type="entry name" value="PRK00484.1"/>
    <property type="match status" value="1"/>
</dbReference>
<dbReference type="HAMAP" id="MF_00252">
    <property type="entry name" value="Lys_tRNA_synth_class2"/>
    <property type="match status" value="1"/>
</dbReference>
<dbReference type="Proteomes" id="UP000034704">
    <property type="component" value="Unassembled WGS sequence"/>
</dbReference>
<dbReference type="InterPro" id="IPR045864">
    <property type="entry name" value="aa-tRNA-synth_II/BPL/LPL"/>
</dbReference>
<dbReference type="InterPro" id="IPR002313">
    <property type="entry name" value="Lys-tRNA-ligase_II"/>
</dbReference>
<feature type="binding site" evidence="7">
    <location>
        <position position="406"/>
    </location>
    <ligand>
        <name>Mg(2+)</name>
        <dbReference type="ChEBI" id="CHEBI:18420"/>
        <label>2</label>
    </ligand>
</feature>
<dbReference type="CDD" id="cd04322">
    <property type="entry name" value="LysRS_N"/>
    <property type="match status" value="1"/>
</dbReference>
<dbReference type="SUPFAM" id="SSF50249">
    <property type="entry name" value="Nucleic acid-binding proteins"/>
    <property type="match status" value="1"/>
</dbReference>
<gene>
    <name evidence="7" type="primary">lysS</name>
    <name evidence="10" type="ORF">UV12_C0006G0051</name>
</gene>
<dbReference type="SUPFAM" id="SSF55681">
    <property type="entry name" value="Class II aaRS and biotin synthetases"/>
    <property type="match status" value="1"/>
</dbReference>
<comment type="caution">
    <text evidence="7">Lacks conserved residue(s) required for the propagation of feature annotation.</text>
</comment>
<comment type="similarity">
    <text evidence="7">Belongs to the class-II aminoacyl-tRNA synthetase family.</text>
</comment>
<dbReference type="Gene3D" id="3.30.930.10">
    <property type="entry name" value="Bira Bifunctional Protein, Domain 2"/>
    <property type="match status" value="1"/>
</dbReference>
<dbReference type="GO" id="GO:0004824">
    <property type="term" value="F:lysine-tRNA ligase activity"/>
    <property type="evidence" value="ECO:0007669"/>
    <property type="project" value="UniProtKB-UniRule"/>
</dbReference>
<keyword evidence="3 7" id="KW-0547">Nucleotide-binding</keyword>
<dbReference type="Pfam" id="PF00152">
    <property type="entry name" value="tRNA-synt_2"/>
    <property type="match status" value="1"/>
</dbReference>
<keyword evidence="2 7" id="KW-0479">Metal-binding</keyword>
<dbReference type="Pfam" id="PF01336">
    <property type="entry name" value="tRNA_anti-codon"/>
    <property type="match status" value="1"/>
</dbReference>
<protein>
    <recommendedName>
        <fullName evidence="7">Lysine--tRNA ligase</fullName>
        <ecNumber evidence="7">6.1.1.6</ecNumber>
    </recommendedName>
    <alternativeName>
        <fullName evidence="7">Lysyl-tRNA synthetase</fullName>
        <shortName evidence="7">LysRS</shortName>
    </alternativeName>
</protein>
<dbReference type="STRING" id="1618756.UV12_C0006G0051"/>
<dbReference type="EC" id="6.1.1.6" evidence="7"/>
<organism evidence="10 11">
    <name type="scientific">Candidatus Nomurabacteria bacterium GW2011_GWC2_42_20</name>
    <dbReference type="NCBI Taxonomy" id="1618756"/>
    <lineage>
        <taxon>Bacteria</taxon>
        <taxon>Candidatus Nomuraibacteriota</taxon>
    </lineage>
</organism>
<dbReference type="PANTHER" id="PTHR42918">
    <property type="entry name" value="LYSYL-TRNA SYNTHETASE"/>
    <property type="match status" value="1"/>
</dbReference>
<evidence type="ECO:0000256" key="4">
    <source>
        <dbReference type="ARBA" id="ARBA00022840"/>
    </source>
</evidence>
<keyword evidence="7" id="KW-0648">Protein biosynthesis</keyword>
<evidence type="ECO:0000256" key="5">
    <source>
        <dbReference type="ARBA" id="ARBA00023146"/>
    </source>
</evidence>
<feature type="binding site" evidence="7">
    <location>
        <position position="406"/>
    </location>
    <ligand>
        <name>Mg(2+)</name>
        <dbReference type="ChEBI" id="CHEBI:18420"/>
        <label>1</label>
    </ligand>
</feature>
<dbReference type="Gene3D" id="2.40.50.140">
    <property type="entry name" value="Nucleic acid-binding proteins"/>
    <property type="match status" value="1"/>
</dbReference>
<name>A0A0G0ZFZ6_9BACT</name>
<keyword evidence="7" id="KW-0963">Cytoplasm</keyword>
<evidence type="ECO:0000256" key="7">
    <source>
        <dbReference type="HAMAP-Rule" id="MF_00252"/>
    </source>
</evidence>
<evidence type="ECO:0000256" key="1">
    <source>
        <dbReference type="ARBA" id="ARBA00022598"/>
    </source>
</evidence>
<dbReference type="GO" id="GO:0000049">
    <property type="term" value="F:tRNA binding"/>
    <property type="evidence" value="ECO:0007669"/>
    <property type="project" value="TreeGrafter"/>
</dbReference>